<dbReference type="NCBIfam" id="NF008519">
    <property type="entry name" value="PRK11445.1"/>
    <property type="match status" value="1"/>
</dbReference>
<keyword evidence="2" id="KW-1185">Reference proteome</keyword>
<dbReference type="RefSeq" id="WP_005948138.1">
    <property type="nucleotide sequence ID" value="NZ_CP028103.1"/>
</dbReference>
<name>A0ABM6U5Y1_FUSVA</name>
<dbReference type="SUPFAM" id="SSF51905">
    <property type="entry name" value="FAD/NAD(P)-binding domain"/>
    <property type="match status" value="1"/>
</dbReference>
<evidence type="ECO:0000313" key="1">
    <source>
        <dbReference type="EMBL" id="AVQ31785.1"/>
    </source>
</evidence>
<dbReference type="InterPro" id="IPR036188">
    <property type="entry name" value="FAD/NAD-bd_sf"/>
</dbReference>
<dbReference type="PANTHER" id="PTHR42685">
    <property type="entry name" value="GERANYLGERANYL DIPHOSPHATE REDUCTASE"/>
    <property type="match status" value="1"/>
</dbReference>
<dbReference type="Gene3D" id="3.50.50.60">
    <property type="entry name" value="FAD/NAD(P)-binding domain"/>
    <property type="match status" value="1"/>
</dbReference>
<accession>A0ABM6U5Y1</accession>
<reference evidence="2" key="1">
    <citation type="journal article" date="2018" name="MSphere">
        <title>Fusobacterium Genomics Using MinION and Illumina Sequencing Enables Genome Completion and Correction.</title>
        <authorList>
            <person name="Todd S.M."/>
            <person name="Settlage R.E."/>
            <person name="Lahmers K.K."/>
            <person name="Slade D.J."/>
        </authorList>
    </citation>
    <scope>NUCLEOTIDE SEQUENCE [LARGE SCALE GENOMIC DNA]</scope>
    <source>
        <strain evidence="2">ATCC 27725</strain>
    </source>
</reference>
<proteinExistence type="predicted"/>
<dbReference type="EMBL" id="CP028103">
    <property type="protein sequence ID" value="AVQ31785.1"/>
    <property type="molecule type" value="Genomic_DNA"/>
</dbReference>
<dbReference type="InterPro" id="IPR050407">
    <property type="entry name" value="Geranylgeranyl_reductase"/>
</dbReference>
<sequence length="355" mass="40627">MIYDIVVIGGGPAGSVFSKFINSKYKVLLLDRRDYEDENNKIIKCCGGLLAHEAQAALSGLGYSLSKDILVSPQVFNVQVIDYDNNLKKKYYKNYLNFDREKFDNYLLSQKASHVELIKGALFIDYSEDENGIYTVIYRIGMDIKKVKTKMIVSAEGANSLIRKNLDNKSKNDYIAIQRVYKMKKDFSYHMAIFDKNINNYYSWLVPKGNELILGTILKKGKGSWDKFHQLEERVKSEGIDINDIIRDEGTFIRVPKWNEYFMAKDRIALIGEAAGLISASSSEGISYALISGYYLADSINKKGIKSGIIEYCKRTESIRMKLNLKILKGKLMYNSFIRKFIIMSGVFSNKDYIK</sequence>
<evidence type="ECO:0000313" key="2">
    <source>
        <dbReference type="Proteomes" id="UP000241238"/>
    </source>
</evidence>
<protein>
    <submittedName>
        <fullName evidence="1">FAD-binding protein</fullName>
    </submittedName>
</protein>
<dbReference type="GeneID" id="77468595"/>
<dbReference type="Proteomes" id="UP000241238">
    <property type="component" value="Chromosome"/>
</dbReference>
<dbReference type="PANTHER" id="PTHR42685:SF22">
    <property type="entry name" value="CONDITIONED MEDIUM FACTOR RECEPTOR 1"/>
    <property type="match status" value="1"/>
</dbReference>
<gene>
    <name evidence="1" type="ORF">C4N18_11380</name>
</gene>
<dbReference type="PRINTS" id="PR00420">
    <property type="entry name" value="RNGMNOXGNASE"/>
</dbReference>
<organism evidence="1 2">
    <name type="scientific">Fusobacterium varium ATCC 27725</name>
    <dbReference type="NCBI Taxonomy" id="469618"/>
    <lineage>
        <taxon>Bacteria</taxon>
        <taxon>Fusobacteriati</taxon>
        <taxon>Fusobacteriota</taxon>
        <taxon>Fusobacteriia</taxon>
        <taxon>Fusobacteriales</taxon>
        <taxon>Fusobacteriaceae</taxon>
        <taxon>Fusobacterium</taxon>
    </lineage>
</organism>